<gene>
    <name evidence="1" type="ORF">DJ018_09850</name>
</gene>
<dbReference type="AlphaFoldDB" id="A0A328AI35"/>
<dbReference type="EMBL" id="QFYR01000002">
    <property type="protein sequence ID" value="RAK52508.1"/>
    <property type="molecule type" value="Genomic_DNA"/>
</dbReference>
<dbReference type="GO" id="GO:0016301">
    <property type="term" value="F:kinase activity"/>
    <property type="evidence" value="ECO:0007669"/>
    <property type="project" value="UniProtKB-KW"/>
</dbReference>
<dbReference type="Proteomes" id="UP000249725">
    <property type="component" value="Unassembled WGS sequence"/>
</dbReference>
<dbReference type="RefSeq" id="WP_111514794.1">
    <property type="nucleotide sequence ID" value="NZ_QFYR01000002.1"/>
</dbReference>
<dbReference type="InterPro" id="IPR027417">
    <property type="entry name" value="P-loop_NTPase"/>
</dbReference>
<protein>
    <submittedName>
        <fullName evidence="1">Shikimate kinase</fullName>
    </submittedName>
</protein>
<evidence type="ECO:0000313" key="1">
    <source>
        <dbReference type="EMBL" id="RAK52508.1"/>
    </source>
</evidence>
<sequence>MQLVFIYGQVAAGKLTVARELAELSGLALFHNHLVVDAVGSVFPFGSSPFVRLRESFWLSVFEEAARADTSLIFTFAPEPTVERTFPERARDVVAEAGGSTLFVALEVDPQVQEQRLLSPDRAAFGKMTSLPLFQSLRTDFASCFAQMPRPDLTIDTTRIEPRDAAVAIARRIGA</sequence>
<keyword evidence="2" id="KW-1185">Reference proteome</keyword>
<keyword evidence="1" id="KW-0418">Kinase</keyword>
<evidence type="ECO:0000313" key="2">
    <source>
        <dbReference type="Proteomes" id="UP000249725"/>
    </source>
</evidence>
<dbReference type="Gene3D" id="3.40.50.300">
    <property type="entry name" value="P-loop containing nucleotide triphosphate hydrolases"/>
    <property type="match status" value="1"/>
</dbReference>
<dbReference type="SUPFAM" id="SSF52540">
    <property type="entry name" value="P-loop containing nucleoside triphosphate hydrolases"/>
    <property type="match status" value="1"/>
</dbReference>
<proteinExistence type="predicted"/>
<dbReference type="OrthoDB" id="193997at2"/>
<reference evidence="2" key="1">
    <citation type="submission" date="2018-05" db="EMBL/GenBank/DDBJ databases">
        <authorList>
            <person name="Li X."/>
        </authorList>
    </citation>
    <scope>NUCLEOTIDE SEQUENCE [LARGE SCALE GENOMIC DNA]</scope>
    <source>
        <strain evidence="2">YIM 73061</strain>
    </source>
</reference>
<comment type="caution">
    <text evidence="1">The sequence shown here is derived from an EMBL/GenBank/DDBJ whole genome shotgun (WGS) entry which is preliminary data.</text>
</comment>
<name>A0A328AI35_9CAUL</name>
<accession>A0A328AI35</accession>
<keyword evidence="1" id="KW-0808">Transferase</keyword>
<organism evidence="1 2">
    <name type="scientific">Phenylobacterium deserti</name>
    <dbReference type="NCBI Taxonomy" id="1914756"/>
    <lineage>
        <taxon>Bacteria</taxon>
        <taxon>Pseudomonadati</taxon>
        <taxon>Pseudomonadota</taxon>
        <taxon>Alphaproteobacteria</taxon>
        <taxon>Caulobacterales</taxon>
        <taxon>Caulobacteraceae</taxon>
        <taxon>Phenylobacterium</taxon>
    </lineage>
</organism>